<feature type="domain" description="Glycosyltransferase 2-like" evidence="1">
    <location>
        <begin position="6"/>
        <end position="114"/>
    </location>
</feature>
<gene>
    <name evidence="2" type="ORF">RM529_05490</name>
</gene>
<organism evidence="2 3">
    <name type="scientific">Autumnicola edwardsiae</name>
    <dbReference type="NCBI Taxonomy" id="3075594"/>
    <lineage>
        <taxon>Bacteria</taxon>
        <taxon>Pseudomonadati</taxon>
        <taxon>Bacteroidota</taxon>
        <taxon>Flavobacteriia</taxon>
        <taxon>Flavobacteriales</taxon>
        <taxon>Flavobacteriaceae</taxon>
        <taxon>Autumnicola</taxon>
    </lineage>
</organism>
<protein>
    <submittedName>
        <fullName evidence="2">Glycosyltransferase family 2 protein</fullName>
        <ecNumber evidence="2">2.4.-.-</ecNumber>
    </submittedName>
</protein>
<dbReference type="PANTHER" id="PTHR43685">
    <property type="entry name" value="GLYCOSYLTRANSFERASE"/>
    <property type="match status" value="1"/>
</dbReference>
<evidence type="ECO:0000313" key="3">
    <source>
        <dbReference type="Proteomes" id="UP001248819"/>
    </source>
</evidence>
<dbReference type="EC" id="2.4.-.-" evidence="2"/>
<dbReference type="InterPro" id="IPR050834">
    <property type="entry name" value="Glycosyltransf_2"/>
</dbReference>
<dbReference type="InterPro" id="IPR001173">
    <property type="entry name" value="Glyco_trans_2-like"/>
</dbReference>
<dbReference type="Proteomes" id="UP001248819">
    <property type="component" value="Unassembled WGS sequence"/>
</dbReference>
<name>A0ABU3CTM6_9FLAO</name>
<keyword evidence="2" id="KW-0808">Transferase</keyword>
<keyword evidence="2" id="KW-0328">Glycosyltransferase</keyword>
<proteinExistence type="predicted"/>
<accession>A0ABU3CTM6</accession>
<sequence length="313" mass="36677">MKPTISVIIPTYNRAHIINETLDSVLDQTYANWECLIIDDGSGDNTKDVIKKYLRDERFKYFKRPDGREKGACTCRNIGIEKSSGDYIQFLDSDDKLSLNKFEVQLKKLENASPLSFATCKWGGLKPKWKYPRIYEGLASYISTKEPLRLLNRFAKWFTFLPIHAYLIPRILLKKSGEWKNELKINQDGEFFTRVILHSSEVIFCKETYVLYRTGSGNRISTRRDTKSGINSYIKSWNFIDDAIAEKINIKNHFYVRQAKSALYFSTKDKHPEWLSVNESFFLERTPNLLYKSLRLQSRVRDKLLVKQIPLKK</sequence>
<dbReference type="GO" id="GO:0016757">
    <property type="term" value="F:glycosyltransferase activity"/>
    <property type="evidence" value="ECO:0007669"/>
    <property type="project" value="UniProtKB-KW"/>
</dbReference>
<keyword evidence="3" id="KW-1185">Reference proteome</keyword>
<comment type="caution">
    <text evidence="2">The sequence shown here is derived from an EMBL/GenBank/DDBJ whole genome shotgun (WGS) entry which is preliminary data.</text>
</comment>
<dbReference type="Gene3D" id="3.90.550.10">
    <property type="entry name" value="Spore Coat Polysaccharide Biosynthesis Protein SpsA, Chain A"/>
    <property type="match status" value="1"/>
</dbReference>
<dbReference type="InterPro" id="IPR029044">
    <property type="entry name" value="Nucleotide-diphossugar_trans"/>
</dbReference>
<evidence type="ECO:0000313" key="2">
    <source>
        <dbReference type="EMBL" id="MDT0649587.1"/>
    </source>
</evidence>
<dbReference type="PANTHER" id="PTHR43685:SF2">
    <property type="entry name" value="GLYCOSYLTRANSFERASE 2-LIKE DOMAIN-CONTAINING PROTEIN"/>
    <property type="match status" value="1"/>
</dbReference>
<evidence type="ECO:0000259" key="1">
    <source>
        <dbReference type="Pfam" id="PF00535"/>
    </source>
</evidence>
<dbReference type="EMBL" id="JAVRHP010000019">
    <property type="protein sequence ID" value="MDT0649587.1"/>
    <property type="molecule type" value="Genomic_DNA"/>
</dbReference>
<dbReference type="CDD" id="cd00761">
    <property type="entry name" value="Glyco_tranf_GTA_type"/>
    <property type="match status" value="1"/>
</dbReference>
<reference evidence="2 3" key="1">
    <citation type="submission" date="2023-09" db="EMBL/GenBank/DDBJ databases">
        <authorList>
            <person name="Rey-Velasco X."/>
        </authorList>
    </citation>
    <scope>NUCLEOTIDE SEQUENCE [LARGE SCALE GENOMIC DNA]</scope>
    <source>
        <strain evidence="2 3">F297</strain>
    </source>
</reference>
<dbReference type="RefSeq" id="WP_311483748.1">
    <property type="nucleotide sequence ID" value="NZ_JAVRHP010000019.1"/>
</dbReference>
<dbReference type="SUPFAM" id="SSF53448">
    <property type="entry name" value="Nucleotide-diphospho-sugar transferases"/>
    <property type="match status" value="1"/>
</dbReference>
<dbReference type="Pfam" id="PF00535">
    <property type="entry name" value="Glycos_transf_2"/>
    <property type="match status" value="1"/>
</dbReference>